<keyword evidence="2" id="KW-1185">Reference proteome</keyword>
<accession>A0A9P5PDF4</accession>
<dbReference type="Gene3D" id="2.120.10.70">
    <property type="entry name" value="Fucose-specific lectin"/>
    <property type="match status" value="1"/>
</dbReference>
<protein>
    <submittedName>
        <fullName evidence="1">Uncharacterized protein</fullName>
    </submittedName>
</protein>
<comment type="caution">
    <text evidence="1">The sequence shown here is derived from an EMBL/GenBank/DDBJ whole genome shotgun (WGS) entry which is preliminary data.</text>
</comment>
<dbReference type="AlphaFoldDB" id="A0A9P5PDF4"/>
<evidence type="ECO:0000313" key="1">
    <source>
        <dbReference type="EMBL" id="KAF9061823.1"/>
    </source>
</evidence>
<name>A0A9P5PDF4_9AGAR</name>
<dbReference type="EMBL" id="JADNRY010000190">
    <property type="protein sequence ID" value="KAF9061823.1"/>
    <property type="molecule type" value="Genomic_DNA"/>
</dbReference>
<dbReference type="Proteomes" id="UP000772434">
    <property type="component" value="Unassembled WGS sequence"/>
</dbReference>
<proteinExistence type="predicted"/>
<reference evidence="1" key="1">
    <citation type="submission" date="2020-11" db="EMBL/GenBank/DDBJ databases">
        <authorList>
            <consortium name="DOE Joint Genome Institute"/>
            <person name="Ahrendt S."/>
            <person name="Riley R."/>
            <person name="Andreopoulos W."/>
            <person name="Labutti K."/>
            <person name="Pangilinan J."/>
            <person name="Ruiz-Duenas F.J."/>
            <person name="Barrasa J.M."/>
            <person name="Sanchez-Garcia M."/>
            <person name="Camarero S."/>
            <person name="Miyauchi S."/>
            <person name="Serrano A."/>
            <person name="Linde D."/>
            <person name="Babiker R."/>
            <person name="Drula E."/>
            <person name="Ayuso-Fernandez I."/>
            <person name="Pacheco R."/>
            <person name="Padilla G."/>
            <person name="Ferreira P."/>
            <person name="Barriuso J."/>
            <person name="Kellner H."/>
            <person name="Castanera R."/>
            <person name="Alfaro M."/>
            <person name="Ramirez L."/>
            <person name="Pisabarro A.G."/>
            <person name="Kuo A."/>
            <person name="Tritt A."/>
            <person name="Lipzen A."/>
            <person name="He G."/>
            <person name="Yan M."/>
            <person name="Ng V."/>
            <person name="Cullen D."/>
            <person name="Martin F."/>
            <person name="Rosso M.-N."/>
            <person name="Henrissat B."/>
            <person name="Hibbett D."/>
            <person name="Martinez A.T."/>
            <person name="Grigoriev I.V."/>
        </authorList>
    </citation>
    <scope>NUCLEOTIDE SEQUENCE</scope>
    <source>
        <strain evidence="1">AH 40177</strain>
    </source>
</reference>
<evidence type="ECO:0000313" key="2">
    <source>
        <dbReference type="Proteomes" id="UP000772434"/>
    </source>
</evidence>
<gene>
    <name evidence="1" type="ORF">BDP27DRAFT_1369364</name>
</gene>
<sequence>MALVSDLSTVPILCTSMGAVQLADGNTRLYYQDSTTGAINGVVVSNGSTTRHSQGVSLLVPQDEVRKPTPVAVSLIAGWSSSNFDDNIFSEYHWNETIGLVQGGTSWVTCITNGGFVGATGSDMLYTMANNATSPPTLRVGCVSASSPVTISETVYLRTCTYRDCS</sequence>
<organism evidence="1 2">
    <name type="scientific">Rhodocollybia butyracea</name>
    <dbReference type="NCBI Taxonomy" id="206335"/>
    <lineage>
        <taxon>Eukaryota</taxon>
        <taxon>Fungi</taxon>
        <taxon>Dikarya</taxon>
        <taxon>Basidiomycota</taxon>
        <taxon>Agaricomycotina</taxon>
        <taxon>Agaricomycetes</taxon>
        <taxon>Agaricomycetidae</taxon>
        <taxon>Agaricales</taxon>
        <taxon>Marasmiineae</taxon>
        <taxon>Omphalotaceae</taxon>
        <taxon>Rhodocollybia</taxon>
    </lineage>
</organism>